<evidence type="ECO:0000256" key="1">
    <source>
        <dbReference type="ARBA" id="ARBA00010088"/>
    </source>
</evidence>
<protein>
    <submittedName>
        <fullName evidence="6">Microsomal epoxide hydrolase</fullName>
    </submittedName>
</protein>
<dbReference type="AlphaFoldDB" id="A0A507BQE3"/>
<dbReference type="GO" id="GO:0097176">
    <property type="term" value="P:epoxide metabolic process"/>
    <property type="evidence" value="ECO:0007669"/>
    <property type="project" value="TreeGrafter"/>
</dbReference>
<sequence>MTDAIEPGMVRAFTVHIEDSQIEDLKLRLREARIPQQIAGAKWTMGTEQMHLEKTAKRWAEDYDWRKWEKIINKHNHFKCLIDDIDVHFIHARSNRPDAVPILCQHGWPGSFLEFYKCIDLLANPGNPADPAFHVVVPSLPGFGFSSAPRKKGFQVPQTATILDKLMTILKYPKYFVQGGDWGAPTVRTMAALFPHRVAGLHLNMIHGKPDTGVLASLKNLAVQAAPSLFLSAERRKEIALDALWSERETGYYKIQETKPQTVSYGLSDSPVGLLAWINEKMRAGPDLDIDEVLTNVSIYWFTNSIASSVRIYKEAPSIRDIFISSYVSVPTGAAIFPDEIVHTLEEDARRNHNLVHWSIMAKGGHFAAFTQPVALVNDIRVFVRKVRKLREYRL</sequence>
<evidence type="ECO:0000256" key="3">
    <source>
        <dbReference type="ARBA" id="ARBA00022801"/>
    </source>
</evidence>
<gene>
    <name evidence="6" type="ORF">SmJEL517_g06266</name>
</gene>
<dbReference type="InterPro" id="IPR000639">
    <property type="entry name" value="Epox_hydrolase-like"/>
</dbReference>
<feature type="domain" description="Epoxide hydrolase N-terminal" evidence="5">
    <location>
        <begin position="11"/>
        <end position="115"/>
    </location>
</feature>
<accession>A0A507BQE3</accession>
<dbReference type="STRING" id="1806994.A0A507BQE3"/>
<dbReference type="InterPro" id="IPR010497">
    <property type="entry name" value="Epoxide_hydro_N"/>
</dbReference>
<name>A0A507BQE3_9FUNG</name>
<evidence type="ECO:0000259" key="5">
    <source>
        <dbReference type="Pfam" id="PF06441"/>
    </source>
</evidence>
<dbReference type="EMBL" id="QEAO01000101">
    <property type="protein sequence ID" value="TPX30082.1"/>
    <property type="molecule type" value="Genomic_DNA"/>
</dbReference>
<dbReference type="PANTHER" id="PTHR21661:SF35">
    <property type="entry name" value="EPOXIDE HYDROLASE"/>
    <property type="match status" value="1"/>
</dbReference>
<feature type="active site" description="Proton acceptor" evidence="4">
    <location>
        <position position="366"/>
    </location>
</feature>
<evidence type="ECO:0000313" key="6">
    <source>
        <dbReference type="EMBL" id="TPX30082.1"/>
    </source>
</evidence>
<dbReference type="Proteomes" id="UP000319731">
    <property type="component" value="Unassembled WGS sequence"/>
</dbReference>
<dbReference type="PANTHER" id="PTHR21661">
    <property type="entry name" value="EPOXIDE HYDROLASE 1-RELATED"/>
    <property type="match status" value="1"/>
</dbReference>
<evidence type="ECO:0000256" key="2">
    <source>
        <dbReference type="ARBA" id="ARBA00022797"/>
    </source>
</evidence>
<dbReference type="OrthoDB" id="7130006at2759"/>
<keyword evidence="7" id="KW-1185">Reference proteome</keyword>
<dbReference type="InterPro" id="IPR029058">
    <property type="entry name" value="AB_hydrolase_fold"/>
</dbReference>
<keyword evidence="3 6" id="KW-0378">Hydrolase</keyword>
<proteinExistence type="inferred from homology"/>
<organism evidence="6 7">
    <name type="scientific">Synchytrium microbalum</name>
    <dbReference type="NCBI Taxonomy" id="1806994"/>
    <lineage>
        <taxon>Eukaryota</taxon>
        <taxon>Fungi</taxon>
        <taxon>Fungi incertae sedis</taxon>
        <taxon>Chytridiomycota</taxon>
        <taxon>Chytridiomycota incertae sedis</taxon>
        <taxon>Chytridiomycetes</taxon>
        <taxon>Synchytriales</taxon>
        <taxon>Synchytriaceae</taxon>
        <taxon>Synchytrium</taxon>
    </lineage>
</organism>
<feature type="active site" description="Proton donor" evidence="4">
    <location>
        <position position="313"/>
    </location>
</feature>
<comment type="similarity">
    <text evidence="1">Belongs to the peptidase S33 family.</text>
</comment>
<dbReference type="InterPro" id="IPR016292">
    <property type="entry name" value="Epoxide_hydrolase"/>
</dbReference>
<dbReference type="PIRSF" id="PIRSF001112">
    <property type="entry name" value="Epoxide_hydrolase"/>
    <property type="match status" value="1"/>
</dbReference>
<dbReference type="SUPFAM" id="SSF53474">
    <property type="entry name" value="alpha/beta-Hydrolases"/>
    <property type="match status" value="1"/>
</dbReference>
<dbReference type="GeneID" id="42007489"/>
<dbReference type="GO" id="GO:0004301">
    <property type="term" value="F:epoxide hydrolase activity"/>
    <property type="evidence" value="ECO:0007669"/>
    <property type="project" value="TreeGrafter"/>
</dbReference>
<dbReference type="PRINTS" id="PR00412">
    <property type="entry name" value="EPOXHYDRLASE"/>
</dbReference>
<evidence type="ECO:0000256" key="4">
    <source>
        <dbReference type="PIRSR" id="PIRSR001112-1"/>
    </source>
</evidence>
<reference evidence="6 7" key="1">
    <citation type="journal article" date="2019" name="Sci. Rep.">
        <title>Comparative genomics of chytrid fungi reveal insights into the obligate biotrophic and pathogenic lifestyle of Synchytrium endobioticum.</title>
        <authorList>
            <person name="van de Vossenberg B.T.L.H."/>
            <person name="Warris S."/>
            <person name="Nguyen H.D.T."/>
            <person name="van Gent-Pelzer M.P.E."/>
            <person name="Joly D.L."/>
            <person name="van de Geest H.C."/>
            <person name="Bonants P.J.M."/>
            <person name="Smith D.S."/>
            <person name="Levesque C.A."/>
            <person name="van der Lee T.A.J."/>
        </authorList>
    </citation>
    <scope>NUCLEOTIDE SEQUENCE [LARGE SCALE GENOMIC DNA]</scope>
    <source>
        <strain evidence="6 7">JEL517</strain>
    </source>
</reference>
<dbReference type="RefSeq" id="XP_031021835.1">
    <property type="nucleotide sequence ID" value="XM_031172192.1"/>
</dbReference>
<feature type="active site" description="Nucleophile" evidence="4">
    <location>
        <position position="181"/>
    </location>
</feature>
<comment type="caution">
    <text evidence="6">The sequence shown here is derived from an EMBL/GenBank/DDBJ whole genome shotgun (WGS) entry which is preliminary data.</text>
</comment>
<dbReference type="Gene3D" id="3.40.50.1820">
    <property type="entry name" value="alpha/beta hydrolase"/>
    <property type="match status" value="1"/>
</dbReference>
<evidence type="ECO:0000313" key="7">
    <source>
        <dbReference type="Proteomes" id="UP000319731"/>
    </source>
</evidence>
<keyword evidence="2" id="KW-0058">Aromatic hydrocarbons catabolism</keyword>
<dbReference type="Pfam" id="PF06441">
    <property type="entry name" value="EHN"/>
    <property type="match status" value="1"/>
</dbReference>